<evidence type="ECO:0000313" key="1">
    <source>
        <dbReference type="EMBL" id="KAF5959518.1"/>
    </source>
</evidence>
<name>A0A7J7I5V9_CAMSI</name>
<dbReference type="Proteomes" id="UP000593564">
    <property type="component" value="Unassembled WGS sequence"/>
</dbReference>
<evidence type="ECO:0000313" key="2">
    <source>
        <dbReference type="Proteomes" id="UP000593564"/>
    </source>
</evidence>
<organism evidence="1 2">
    <name type="scientific">Camellia sinensis</name>
    <name type="common">Tea plant</name>
    <name type="synonym">Thea sinensis</name>
    <dbReference type="NCBI Taxonomy" id="4442"/>
    <lineage>
        <taxon>Eukaryota</taxon>
        <taxon>Viridiplantae</taxon>
        <taxon>Streptophyta</taxon>
        <taxon>Embryophyta</taxon>
        <taxon>Tracheophyta</taxon>
        <taxon>Spermatophyta</taxon>
        <taxon>Magnoliopsida</taxon>
        <taxon>eudicotyledons</taxon>
        <taxon>Gunneridae</taxon>
        <taxon>Pentapetalae</taxon>
        <taxon>asterids</taxon>
        <taxon>Ericales</taxon>
        <taxon>Theaceae</taxon>
        <taxon>Camellia</taxon>
    </lineage>
</organism>
<dbReference type="EMBL" id="JACBKZ010000001">
    <property type="protein sequence ID" value="KAF5959518.1"/>
    <property type="molecule type" value="Genomic_DNA"/>
</dbReference>
<reference evidence="1 2" key="2">
    <citation type="submission" date="2020-07" db="EMBL/GenBank/DDBJ databases">
        <title>Genome assembly of wild tea tree DASZ reveals pedigree and selection history of tea varieties.</title>
        <authorList>
            <person name="Zhang W."/>
        </authorList>
    </citation>
    <scope>NUCLEOTIDE SEQUENCE [LARGE SCALE GENOMIC DNA]</scope>
    <source>
        <strain evidence="2">cv. G240</strain>
        <tissue evidence="1">Leaf</tissue>
    </source>
</reference>
<sequence>MEPFGQKWCKFEAVWLSDPSTQDILQKIWKLPISDVASCVQRHSIVFRHLKNWNALSFRSLQGQIEDIQARLNQVQRLLLSPSMKTQEQELRFHLDILLQKQELYWAQRSKQHWLSLGDRNTKFFHRMASWRRSRNRIVLI</sequence>
<keyword evidence="2" id="KW-1185">Reference proteome</keyword>
<comment type="caution">
    <text evidence="1">The sequence shown here is derived from an EMBL/GenBank/DDBJ whole genome shotgun (WGS) entry which is preliminary data.</text>
</comment>
<proteinExistence type="predicted"/>
<accession>A0A7J7I5V9</accession>
<dbReference type="AlphaFoldDB" id="A0A7J7I5V9"/>
<gene>
    <name evidence="1" type="ORF">HYC85_000727</name>
</gene>
<reference evidence="2" key="1">
    <citation type="journal article" date="2020" name="Nat. Commun.">
        <title>Genome assembly of wild tea tree DASZ reveals pedigree and selection history of tea varieties.</title>
        <authorList>
            <person name="Zhang W."/>
            <person name="Zhang Y."/>
            <person name="Qiu H."/>
            <person name="Guo Y."/>
            <person name="Wan H."/>
            <person name="Zhang X."/>
            <person name="Scossa F."/>
            <person name="Alseekh S."/>
            <person name="Zhang Q."/>
            <person name="Wang P."/>
            <person name="Xu L."/>
            <person name="Schmidt M.H."/>
            <person name="Jia X."/>
            <person name="Li D."/>
            <person name="Zhu A."/>
            <person name="Guo F."/>
            <person name="Chen W."/>
            <person name="Ni D."/>
            <person name="Usadel B."/>
            <person name="Fernie A.R."/>
            <person name="Wen W."/>
        </authorList>
    </citation>
    <scope>NUCLEOTIDE SEQUENCE [LARGE SCALE GENOMIC DNA]</scope>
    <source>
        <strain evidence="2">cv. G240</strain>
    </source>
</reference>
<protein>
    <submittedName>
        <fullName evidence="1">Uncharacterized protein</fullName>
    </submittedName>
</protein>